<gene>
    <name evidence="2" type="ORF">MAPG_09532</name>
</gene>
<name>A0A0C4EA73_MAGP6</name>
<evidence type="ECO:0000259" key="1">
    <source>
        <dbReference type="Pfam" id="PF01636"/>
    </source>
</evidence>
<dbReference type="AlphaFoldDB" id="A0A0C4EA73"/>
<organism evidence="3 4">
    <name type="scientific">Magnaporthiopsis poae (strain ATCC 64411 / 73-15)</name>
    <name type="common">Kentucky bluegrass fungus</name>
    <name type="synonym">Magnaporthe poae</name>
    <dbReference type="NCBI Taxonomy" id="644358"/>
    <lineage>
        <taxon>Eukaryota</taxon>
        <taxon>Fungi</taxon>
        <taxon>Dikarya</taxon>
        <taxon>Ascomycota</taxon>
        <taxon>Pezizomycotina</taxon>
        <taxon>Sordariomycetes</taxon>
        <taxon>Sordariomycetidae</taxon>
        <taxon>Magnaporthales</taxon>
        <taxon>Magnaporthaceae</taxon>
        <taxon>Magnaporthiopsis</taxon>
    </lineage>
</organism>
<dbReference type="InterPro" id="IPR011009">
    <property type="entry name" value="Kinase-like_dom_sf"/>
</dbReference>
<reference evidence="3" key="5">
    <citation type="submission" date="2015-06" db="UniProtKB">
        <authorList>
            <consortium name="EnsemblFungi"/>
        </authorList>
    </citation>
    <scope>IDENTIFICATION</scope>
    <source>
        <strain evidence="3">ATCC 64411</strain>
    </source>
</reference>
<protein>
    <recommendedName>
        <fullName evidence="1">Aminoglycoside phosphotransferase domain-containing protein</fullName>
    </recommendedName>
</protein>
<dbReference type="eggNOG" id="ENOG502SHFW">
    <property type="taxonomic scope" value="Eukaryota"/>
</dbReference>
<keyword evidence="4" id="KW-1185">Reference proteome</keyword>
<dbReference type="CDD" id="cd05120">
    <property type="entry name" value="APH_ChoK_like"/>
    <property type="match status" value="1"/>
</dbReference>
<dbReference type="InterPro" id="IPR051678">
    <property type="entry name" value="AGP_Transferase"/>
</dbReference>
<accession>A0A0C4EA73</accession>
<dbReference type="Pfam" id="PF01636">
    <property type="entry name" value="APH"/>
    <property type="match status" value="1"/>
</dbReference>
<dbReference type="PANTHER" id="PTHR21310:SF55">
    <property type="entry name" value="AMINOGLYCOSIDE PHOSPHOTRANSFERASE DOMAIN-CONTAINING PROTEIN"/>
    <property type="match status" value="1"/>
</dbReference>
<dbReference type="EMBL" id="ADBL01002435">
    <property type="status" value="NOT_ANNOTATED_CDS"/>
    <property type="molecule type" value="Genomic_DNA"/>
</dbReference>
<reference evidence="3" key="4">
    <citation type="journal article" date="2015" name="G3 (Bethesda)">
        <title>Genome sequences of three phytopathogenic species of the Magnaporthaceae family of fungi.</title>
        <authorList>
            <person name="Okagaki L.H."/>
            <person name="Nunes C.C."/>
            <person name="Sailsbery J."/>
            <person name="Clay B."/>
            <person name="Brown D."/>
            <person name="John T."/>
            <person name="Oh Y."/>
            <person name="Young N."/>
            <person name="Fitzgerald M."/>
            <person name="Haas B.J."/>
            <person name="Zeng Q."/>
            <person name="Young S."/>
            <person name="Adiconis X."/>
            <person name="Fan L."/>
            <person name="Levin J.Z."/>
            <person name="Mitchell T.K."/>
            <person name="Okubara P.A."/>
            <person name="Farman M.L."/>
            <person name="Kohn L.M."/>
            <person name="Birren B."/>
            <person name="Ma L.-J."/>
            <person name="Dean R.A."/>
        </authorList>
    </citation>
    <scope>NUCLEOTIDE SEQUENCE</scope>
    <source>
        <strain evidence="3">ATCC 64411 / 73-15</strain>
    </source>
</reference>
<reference evidence="2" key="2">
    <citation type="submission" date="2010-05" db="EMBL/GenBank/DDBJ databases">
        <title>The Genome Sequence of Magnaporthe poae strain ATCC 64411.</title>
        <authorList>
            <consortium name="The Broad Institute Genome Sequencing Platform"/>
            <consortium name="Broad Institute Genome Sequencing Center for Infectious Disease"/>
            <person name="Ma L.-J."/>
            <person name="Dead R."/>
            <person name="Young S."/>
            <person name="Zeng Q."/>
            <person name="Koehrsen M."/>
            <person name="Alvarado L."/>
            <person name="Berlin A."/>
            <person name="Chapman S.B."/>
            <person name="Chen Z."/>
            <person name="Freedman E."/>
            <person name="Gellesch M."/>
            <person name="Goldberg J."/>
            <person name="Griggs A."/>
            <person name="Gujja S."/>
            <person name="Heilman E.R."/>
            <person name="Heiman D."/>
            <person name="Hepburn T."/>
            <person name="Howarth C."/>
            <person name="Jen D."/>
            <person name="Larson L."/>
            <person name="Mehta T."/>
            <person name="Neiman D."/>
            <person name="Pearson M."/>
            <person name="Roberts A."/>
            <person name="Saif S."/>
            <person name="Shea T."/>
            <person name="Shenoy N."/>
            <person name="Sisk P."/>
            <person name="Stolte C."/>
            <person name="Sykes S."/>
            <person name="Walk T."/>
            <person name="White J."/>
            <person name="Yandava C."/>
            <person name="Haas B."/>
            <person name="Nusbaum C."/>
            <person name="Birren B."/>
        </authorList>
    </citation>
    <scope>NUCLEOTIDE SEQUENCE</scope>
    <source>
        <strain evidence="2">ATCC 64411</strain>
    </source>
</reference>
<dbReference type="STRING" id="644358.A0A0C4EA73"/>
<dbReference type="PANTHER" id="PTHR21310">
    <property type="entry name" value="AMINOGLYCOSIDE PHOSPHOTRANSFERASE-RELATED-RELATED"/>
    <property type="match status" value="1"/>
</dbReference>
<evidence type="ECO:0000313" key="4">
    <source>
        <dbReference type="Proteomes" id="UP000011715"/>
    </source>
</evidence>
<dbReference type="Gene3D" id="3.90.1200.10">
    <property type="match status" value="1"/>
</dbReference>
<feature type="domain" description="Aminoglycoside phosphotransferase" evidence="1">
    <location>
        <begin position="110"/>
        <end position="249"/>
    </location>
</feature>
<evidence type="ECO:0000313" key="2">
    <source>
        <dbReference type="EMBL" id="KLU91007.1"/>
    </source>
</evidence>
<evidence type="ECO:0000313" key="3">
    <source>
        <dbReference type="EnsemblFungi" id="MAPG_09532T0"/>
    </source>
</evidence>
<dbReference type="OMA" id="YVVPDPD"/>
<dbReference type="InterPro" id="IPR002575">
    <property type="entry name" value="Aminoglycoside_PTrfase"/>
</dbReference>
<reference evidence="2" key="3">
    <citation type="submission" date="2011-03" db="EMBL/GenBank/DDBJ databases">
        <title>Annotation of Magnaporthe poae ATCC 64411.</title>
        <authorList>
            <person name="Ma L.-J."/>
            <person name="Dead R."/>
            <person name="Young S.K."/>
            <person name="Zeng Q."/>
            <person name="Gargeya S."/>
            <person name="Fitzgerald M."/>
            <person name="Haas B."/>
            <person name="Abouelleil A."/>
            <person name="Alvarado L."/>
            <person name="Arachchi H.M."/>
            <person name="Berlin A."/>
            <person name="Brown A."/>
            <person name="Chapman S.B."/>
            <person name="Chen Z."/>
            <person name="Dunbar C."/>
            <person name="Freedman E."/>
            <person name="Gearin G."/>
            <person name="Gellesch M."/>
            <person name="Goldberg J."/>
            <person name="Griggs A."/>
            <person name="Gujja S."/>
            <person name="Heiman D."/>
            <person name="Howarth C."/>
            <person name="Larson L."/>
            <person name="Lui A."/>
            <person name="MacDonald P.J.P."/>
            <person name="Mehta T."/>
            <person name="Montmayeur A."/>
            <person name="Murphy C."/>
            <person name="Neiman D."/>
            <person name="Pearson M."/>
            <person name="Priest M."/>
            <person name="Roberts A."/>
            <person name="Saif S."/>
            <person name="Shea T."/>
            <person name="Shenoy N."/>
            <person name="Sisk P."/>
            <person name="Stolte C."/>
            <person name="Sykes S."/>
            <person name="Yandava C."/>
            <person name="Wortman J."/>
            <person name="Nusbaum C."/>
            <person name="Birren B."/>
        </authorList>
    </citation>
    <scope>NUCLEOTIDE SEQUENCE</scope>
    <source>
        <strain evidence="2">ATCC 64411</strain>
    </source>
</reference>
<dbReference type="VEuPathDB" id="FungiDB:MAPG_09532"/>
<dbReference type="SUPFAM" id="SSF56112">
    <property type="entry name" value="Protein kinase-like (PK-like)"/>
    <property type="match status" value="1"/>
</dbReference>
<dbReference type="EMBL" id="GL876976">
    <property type="protein sequence ID" value="KLU91007.1"/>
    <property type="molecule type" value="Genomic_DNA"/>
</dbReference>
<proteinExistence type="predicted"/>
<dbReference type="OrthoDB" id="8300194at2759"/>
<reference evidence="4" key="1">
    <citation type="submission" date="2010-05" db="EMBL/GenBank/DDBJ databases">
        <title>The genome sequence of Magnaporthe poae strain ATCC 64411.</title>
        <authorList>
            <person name="Ma L.-J."/>
            <person name="Dead R."/>
            <person name="Young S."/>
            <person name="Zeng Q."/>
            <person name="Koehrsen M."/>
            <person name="Alvarado L."/>
            <person name="Berlin A."/>
            <person name="Chapman S.B."/>
            <person name="Chen Z."/>
            <person name="Freedman E."/>
            <person name="Gellesch M."/>
            <person name="Goldberg J."/>
            <person name="Griggs A."/>
            <person name="Gujja S."/>
            <person name="Heilman E.R."/>
            <person name="Heiman D."/>
            <person name="Hepburn T."/>
            <person name="Howarth C."/>
            <person name="Jen D."/>
            <person name="Larson L."/>
            <person name="Mehta T."/>
            <person name="Neiman D."/>
            <person name="Pearson M."/>
            <person name="Roberts A."/>
            <person name="Saif S."/>
            <person name="Shea T."/>
            <person name="Shenoy N."/>
            <person name="Sisk P."/>
            <person name="Stolte C."/>
            <person name="Sykes S."/>
            <person name="Walk T."/>
            <person name="White J."/>
            <person name="Yandava C."/>
            <person name="Haas B."/>
            <person name="Nusbaum C."/>
            <person name="Birren B."/>
        </authorList>
    </citation>
    <scope>NUCLEOTIDE SEQUENCE [LARGE SCALE GENOMIC DNA]</scope>
    <source>
        <strain evidence="4">ATCC 64411 / 73-15</strain>
    </source>
</reference>
<dbReference type="Proteomes" id="UP000011715">
    <property type="component" value="Unassembled WGS sequence"/>
</dbReference>
<sequence length="304" mass="34354">MDPYETDLEKIRASDDPYNDIPSHGRYLAQPDDFRPLPKHIGSTSPGSLAYWKEVIRRCTEAERIYPNDSGGRDVFALGGVIVKSSHLNEDRGRDYALADANEIAAIELARPALAELQIRVPEIYFAGKIDGHSVLVQERIPGVGLNVAWRYLSPDQKHSFKQQIRAVLRKLHEIQPGSTDTKVPRSYVVPDPDPVANRGIQTLERDIIFTEHAGDPDVGLVHMDQSQSNCIVGRGDRIVAIVDWEMAGFFGWATAADVHRRIRSPRRENYANVNIPEELMRDILYWNDIYECDERLGDGLVEQ</sequence>
<dbReference type="EnsemblFungi" id="MAPG_09532T0">
    <property type="protein sequence ID" value="MAPG_09532T0"/>
    <property type="gene ID" value="MAPG_09532"/>
</dbReference>